<dbReference type="GO" id="GO:0005886">
    <property type="term" value="C:plasma membrane"/>
    <property type="evidence" value="ECO:0007669"/>
    <property type="project" value="TreeGrafter"/>
</dbReference>
<evidence type="ECO:0000256" key="2">
    <source>
        <dbReference type="ARBA" id="ARBA00006772"/>
    </source>
</evidence>
<evidence type="ECO:0000256" key="1">
    <source>
        <dbReference type="ARBA" id="ARBA00004141"/>
    </source>
</evidence>
<evidence type="ECO:0008006" key="9">
    <source>
        <dbReference type="Google" id="ProtNLM"/>
    </source>
</evidence>
<keyword evidence="3 6" id="KW-0812">Transmembrane</keyword>
<gene>
    <name evidence="7" type="primary">SLC13A2</name>
    <name evidence="7" type="ORF">CEXT_282891</name>
</gene>
<dbReference type="AlphaFoldDB" id="A0AAV4W2J4"/>
<evidence type="ECO:0000256" key="5">
    <source>
        <dbReference type="ARBA" id="ARBA00023136"/>
    </source>
</evidence>
<evidence type="ECO:0000313" key="7">
    <source>
        <dbReference type="EMBL" id="GIY76613.1"/>
    </source>
</evidence>
<feature type="transmembrane region" description="Helical" evidence="6">
    <location>
        <begin position="154"/>
        <end position="176"/>
    </location>
</feature>
<dbReference type="Proteomes" id="UP001054945">
    <property type="component" value="Unassembled WGS sequence"/>
</dbReference>
<dbReference type="GO" id="GO:0015141">
    <property type="term" value="F:succinate transmembrane transporter activity"/>
    <property type="evidence" value="ECO:0007669"/>
    <property type="project" value="TreeGrafter"/>
</dbReference>
<dbReference type="EMBL" id="BPLR01015505">
    <property type="protein sequence ID" value="GIY76613.1"/>
    <property type="molecule type" value="Genomic_DNA"/>
</dbReference>
<dbReference type="PANTHER" id="PTHR10283">
    <property type="entry name" value="SOLUTE CARRIER FAMILY 13 MEMBER"/>
    <property type="match status" value="1"/>
</dbReference>
<organism evidence="7 8">
    <name type="scientific">Caerostris extrusa</name>
    <name type="common">Bark spider</name>
    <name type="synonym">Caerostris bankana</name>
    <dbReference type="NCBI Taxonomy" id="172846"/>
    <lineage>
        <taxon>Eukaryota</taxon>
        <taxon>Metazoa</taxon>
        <taxon>Ecdysozoa</taxon>
        <taxon>Arthropoda</taxon>
        <taxon>Chelicerata</taxon>
        <taxon>Arachnida</taxon>
        <taxon>Araneae</taxon>
        <taxon>Araneomorphae</taxon>
        <taxon>Entelegynae</taxon>
        <taxon>Araneoidea</taxon>
        <taxon>Araneidae</taxon>
        <taxon>Caerostris</taxon>
    </lineage>
</organism>
<keyword evidence="5 6" id="KW-0472">Membrane</keyword>
<reference evidence="7 8" key="1">
    <citation type="submission" date="2021-06" db="EMBL/GenBank/DDBJ databases">
        <title>Caerostris extrusa draft genome.</title>
        <authorList>
            <person name="Kono N."/>
            <person name="Arakawa K."/>
        </authorList>
    </citation>
    <scope>NUCLEOTIDE SEQUENCE [LARGE SCALE GENOMIC DNA]</scope>
</reference>
<comment type="subcellular location">
    <subcellularLocation>
        <location evidence="1">Membrane</location>
        <topology evidence="1">Multi-pass membrane protein</topology>
    </subcellularLocation>
</comment>
<dbReference type="PANTHER" id="PTHR10283:SF82">
    <property type="entry name" value="SOLUTE CARRIER FAMILY 13 MEMBER 2"/>
    <property type="match status" value="1"/>
</dbReference>
<keyword evidence="8" id="KW-1185">Reference proteome</keyword>
<proteinExistence type="inferred from homology"/>
<name>A0AAV4W2J4_CAEEX</name>
<feature type="transmembrane region" description="Helical" evidence="6">
    <location>
        <begin position="114"/>
        <end position="134"/>
    </location>
</feature>
<keyword evidence="4 6" id="KW-1133">Transmembrane helix</keyword>
<sequence>MTGWEALLGLPTKVGDSAPAMAIAFLLFFLPSNLRDLNSPPYFAVEISSSKESGFSDLLSVKLSSLSVLPSGVLVAIICFTISILTEIISNTTLATIMLPILNQMALSIGVNPLLLMLTCTIACSFSFMLPVATPPNAIINGNMKTMDMAKPGIVMNLVCCCVQLFMINTLGAAMFDLHQFPNWAIQNKK</sequence>
<protein>
    <recommendedName>
        <fullName evidence="9">Solute carrier family 13 member 5</fullName>
    </recommendedName>
</protein>
<dbReference type="Pfam" id="PF00939">
    <property type="entry name" value="Na_sulph_symp"/>
    <property type="match status" value="1"/>
</dbReference>
<comment type="similarity">
    <text evidence="2">Belongs to the SLC13A/DASS transporter (TC 2.A.47) family. NADC subfamily.</text>
</comment>
<dbReference type="GO" id="GO:0015137">
    <property type="term" value="F:citrate transmembrane transporter activity"/>
    <property type="evidence" value="ECO:0007669"/>
    <property type="project" value="TreeGrafter"/>
</dbReference>
<evidence type="ECO:0000256" key="4">
    <source>
        <dbReference type="ARBA" id="ARBA00022989"/>
    </source>
</evidence>
<evidence type="ECO:0000313" key="8">
    <source>
        <dbReference type="Proteomes" id="UP001054945"/>
    </source>
</evidence>
<dbReference type="InterPro" id="IPR001898">
    <property type="entry name" value="SLC13A/DASS"/>
</dbReference>
<evidence type="ECO:0000256" key="3">
    <source>
        <dbReference type="ARBA" id="ARBA00022692"/>
    </source>
</evidence>
<feature type="transmembrane region" description="Helical" evidence="6">
    <location>
        <begin position="73"/>
        <end position="102"/>
    </location>
</feature>
<accession>A0AAV4W2J4</accession>
<comment type="caution">
    <text evidence="7">The sequence shown here is derived from an EMBL/GenBank/DDBJ whole genome shotgun (WGS) entry which is preliminary data.</text>
</comment>
<evidence type="ECO:0000256" key="6">
    <source>
        <dbReference type="SAM" id="Phobius"/>
    </source>
</evidence>